<dbReference type="Proteomes" id="UP000218899">
    <property type="component" value="Chromosome"/>
</dbReference>
<evidence type="ECO:0000256" key="5">
    <source>
        <dbReference type="SAM" id="Phobius"/>
    </source>
</evidence>
<name>A0A1B4V522_9GAMM</name>
<dbReference type="CDD" id="cd07042">
    <property type="entry name" value="STAS_SulP_like_sulfate_transporter"/>
    <property type="match status" value="1"/>
</dbReference>
<protein>
    <submittedName>
        <fullName evidence="7">DNA repair protein HhH-GPD</fullName>
    </submittedName>
</protein>
<feature type="transmembrane region" description="Helical" evidence="5">
    <location>
        <begin position="521"/>
        <end position="537"/>
    </location>
</feature>
<dbReference type="KEGG" id="sva:SVA_2091"/>
<dbReference type="Gene3D" id="3.30.750.24">
    <property type="entry name" value="STAS domain"/>
    <property type="match status" value="1"/>
</dbReference>
<feature type="transmembrane region" description="Helical" evidence="5">
    <location>
        <begin position="131"/>
        <end position="155"/>
    </location>
</feature>
<evidence type="ECO:0000256" key="2">
    <source>
        <dbReference type="ARBA" id="ARBA00022692"/>
    </source>
</evidence>
<feature type="transmembrane region" description="Helical" evidence="5">
    <location>
        <begin position="461"/>
        <end position="483"/>
    </location>
</feature>
<keyword evidence="8" id="KW-1185">Reference proteome</keyword>
<dbReference type="InterPro" id="IPR011547">
    <property type="entry name" value="SLC26A/SulP_dom"/>
</dbReference>
<feature type="transmembrane region" description="Helical" evidence="5">
    <location>
        <begin position="489"/>
        <end position="509"/>
    </location>
</feature>
<accession>A0A1B4V522</accession>
<dbReference type="GO" id="GO:0016020">
    <property type="term" value="C:membrane"/>
    <property type="evidence" value="ECO:0007669"/>
    <property type="project" value="UniProtKB-SubCell"/>
</dbReference>
<proteinExistence type="predicted"/>
<dbReference type="InterPro" id="IPR036513">
    <property type="entry name" value="STAS_dom_sf"/>
</dbReference>
<feature type="transmembrane region" description="Helical" evidence="5">
    <location>
        <begin position="211"/>
        <end position="229"/>
    </location>
</feature>
<keyword evidence="2 5" id="KW-0812">Transmembrane</keyword>
<gene>
    <name evidence="7" type="ORF">SVA_2091</name>
</gene>
<evidence type="ECO:0000259" key="6">
    <source>
        <dbReference type="PROSITE" id="PS50801"/>
    </source>
</evidence>
<dbReference type="InterPro" id="IPR001902">
    <property type="entry name" value="SLC26A/SulP_fam"/>
</dbReference>
<dbReference type="GO" id="GO:0055085">
    <property type="term" value="P:transmembrane transport"/>
    <property type="evidence" value="ECO:0007669"/>
    <property type="project" value="InterPro"/>
</dbReference>
<feature type="transmembrane region" description="Helical" evidence="5">
    <location>
        <begin position="175"/>
        <end position="204"/>
    </location>
</feature>
<feature type="transmembrane region" description="Helical" evidence="5">
    <location>
        <begin position="31"/>
        <end position="51"/>
    </location>
</feature>
<dbReference type="PROSITE" id="PS50801">
    <property type="entry name" value="STAS"/>
    <property type="match status" value="1"/>
</dbReference>
<feature type="transmembrane region" description="Helical" evidence="5">
    <location>
        <begin position="390"/>
        <end position="413"/>
    </location>
</feature>
<feature type="domain" description="STAS" evidence="6">
    <location>
        <begin position="587"/>
        <end position="693"/>
    </location>
</feature>
<dbReference type="SUPFAM" id="SSF52091">
    <property type="entry name" value="SpoIIaa-like"/>
    <property type="match status" value="1"/>
</dbReference>
<evidence type="ECO:0000313" key="8">
    <source>
        <dbReference type="Proteomes" id="UP000218899"/>
    </source>
</evidence>
<evidence type="ECO:0000256" key="1">
    <source>
        <dbReference type="ARBA" id="ARBA00004141"/>
    </source>
</evidence>
<dbReference type="PANTHER" id="PTHR11814">
    <property type="entry name" value="SULFATE TRANSPORTER"/>
    <property type="match status" value="1"/>
</dbReference>
<keyword evidence="4 5" id="KW-0472">Membrane</keyword>
<evidence type="ECO:0000256" key="3">
    <source>
        <dbReference type="ARBA" id="ARBA00022989"/>
    </source>
</evidence>
<dbReference type="Pfam" id="PF00916">
    <property type="entry name" value="Sulfate_transp"/>
    <property type="match status" value="2"/>
</dbReference>
<comment type="subcellular location">
    <subcellularLocation>
        <location evidence="1">Membrane</location>
        <topology evidence="1">Multi-pass membrane protein</topology>
    </subcellularLocation>
</comment>
<dbReference type="Pfam" id="PF01740">
    <property type="entry name" value="STAS"/>
    <property type="match status" value="1"/>
</dbReference>
<evidence type="ECO:0000256" key="4">
    <source>
        <dbReference type="ARBA" id="ARBA00023136"/>
    </source>
</evidence>
<feature type="transmembrane region" description="Helical" evidence="5">
    <location>
        <begin position="57"/>
        <end position="74"/>
    </location>
</feature>
<dbReference type="EMBL" id="AP014936">
    <property type="protein sequence ID" value="BAU48643.1"/>
    <property type="molecule type" value="Genomic_DNA"/>
</dbReference>
<reference evidence="7 8" key="1">
    <citation type="submission" date="2015-08" db="EMBL/GenBank/DDBJ databases">
        <title>Complete genome sequence of Sulfurifustis variabilis.</title>
        <authorList>
            <person name="Miura A."/>
            <person name="Kojima H."/>
            <person name="Fukui M."/>
        </authorList>
    </citation>
    <scope>NUCLEOTIDE SEQUENCE [LARGE SCALE GENOMIC DNA]</scope>
    <source>
        <strain evidence="8">skN76</strain>
    </source>
</reference>
<sequence>MPVAGPWLRRLLPFVAWMPELRDGRILRTDFVAGLTVALVLIPQSMAYAQLAGLPPYYGLYAAFLPPLVAALFGSSRQLATGPVAVVSLMTAAALEPIAAAGGPGYIAYAITLSLIVGVFQFALGLLRLGVLVNFLSHPVVVGFTNAAAIIIATSQLDKIFGVRVEKAAHHYETVWATVVAAASYIHWPTFVMAVAAFTIMIVLRRVNRRLPNVLIAVGVTTVLAWATGFEKVQQAALDQFPASAVQEVVADQLRLRDEIPQFDARLAEARARLAETVARHGWNDARALAAQHAIDTLKLQRDRRVKTAAADLKELRAVRFRYVPGAEGAPGRYYLLANLPEGAHDDGNIWRIRTIGEDGSLEMNGGGNVVGAIPRGVPSLALPKFDLSVVLQLLSAAITISLIGFMEAISIAKAMATKTRQKVDANQELIGQGLSNVVGSLFQSYPTSGSFSRSAVNMDAGAVTGFSSVVTSLIVVVTLLWLTPLLYHLPQATLAAVIMMAVVGLINVRAIRHAWQAQRQDGVVAVVTFALTLAFAPHLDKGILVGVGLALILYLYRTMQPRVAILARHPDGTLRDAEVFGLKTCENISMIRFDGSLYFANTSYFEDKVQERVAVRPNLRYVIVVGDGINQIDATGEEMLAHLADRLEKAGIRMVFTGLKKQVIDAFQRTGLYRRLGPDRFFRTEEQALDQAWKELGGNHEADCPLNVVCPIELTPGARAS</sequence>
<dbReference type="AlphaFoldDB" id="A0A1B4V522"/>
<feature type="transmembrane region" description="Helical" evidence="5">
    <location>
        <begin position="81"/>
        <end position="100"/>
    </location>
</feature>
<evidence type="ECO:0000313" key="7">
    <source>
        <dbReference type="EMBL" id="BAU48643.1"/>
    </source>
</evidence>
<keyword evidence="3 5" id="KW-1133">Transmembrane helix</keyword>
<dbReference type="InterPro" id="IPR002645">
    <property type="entry name" value="STAS_dom"/>
</dbReference>
<organism evidence="7 8">
    <name type="scientific">Sulfurifustis variabilis</name>
    <dbReference type="NCBI Taxonomy" id="1675686"/>
    <lineage>
        <taxon>Bacteria</taxon>
        <taxon>Pseudomonadati</taxon>
        <taxon>Pseudomonadota</taxon>
        <taxon>Gammaproteobacteria</taxon>
        <taxon>Acidiferrobacterales</taxon>
        <taxon>Acidiferrobacteraceae</taxon>
        <taxon>Sulfurifustis</taxon>
    </lineage>
</organism>
<feature type="transmembrane region" description="Helical" evidence="5">
    <location>
        <begin position="106"/>
        <end position="124"/>
    </location>
</feature>